<evidence type="ECO:0000313" key="2">
    <source>
        <dbReference type="EMBL" id="TVY50439.1"/>
    </source>
</evidence>
<protein>
    <recommendedName>
        <fullName evidence="4">Orp1 like protein</fullName>
    </recommendedName>
</protein>
<feature type="compositionally biased region" description="Basic and acidic residues" evidence="1">
    <location>
        <begin position="457"/>
        <end position="469"/>
    </location>
</feature>
<accession>A0A7D8Z2J6</accession>
<sequence length="649" mass="71928">MLSGAKGGFNGGRAIKSFTSVNHLHIEWISQCGPPRDERIKASIANIRPSLPFPSTQPIFHNTTISQARKLSSTKTTTIQGAKRHTVSKYYLSAPPENTHQLLSHPSLHKRALSAPGNIIMKESTIIGPQGEPTPPSSLHPDNVSPTIPLIFTAPVTPLTPLQEANNHGDVLNRVANEHNIVCMFQKACDTDSALRKAISHIFGRNKMCTRLVPPEVWVHYCRKHYQRSRYRNPKEYAKLQCDLVQKQIRRIHDWSLFNQINGRPGVVQDWGLAVRKREQKRIDGLSGAKRKRSSSQYDDSEDDDDSPVPATAVPKWLRALCGKGYDTHSILRIFGRLHTEIFADLMPQFPDIEILPNIATELEEPQQPKGFVKRPVAVPGHKRSQSLGVGATPGLYSPTSGPIRTTEWGSADRLPMQKRQRRNDNIDAATERVTPTFGRHSLGSSSRSSHSSVTENHSESVRMEDMRPHPNAYLPHLAAPTPQRHGGHSMAAHLETSSARRPVHHRSQSDVAGLLRGNDMYGGSQYTTSAHPSGMNSYGPSRFQQAPQNSFVINPSQPRAQPSKGSPQQSSMLSSKQLPSLKHPGRSGHYRHQSVPMAHFNRSPPGTSRDFSQGLPSINQSLSNGNTLPPVIQVTESVQAAAIFRERR</sequence>
<dbReference type="OrthoDB" id="4161595at2759"/>
<organism evidence="2 3">
    <name type="scientific">Lachnellula cervina</name>
    <dbReference type="NCBI Taxonomy" id="1316786"/>
    <lineage>
        <taxon>Eukaryota</taxon>
        <taxon>Fungi</taxon>
        <taxon>Dikarya</taxon>
        <taxon>Ascomycota</taxon>
        <taxon>Pezizomycotina</taxon>
        <taxon>Leotiomycetes</taxon>
        <taxon>Helotiales</taxon>
        <taxon>Lachnaceae</taxon>
        <taxon>Lachnellula</taxon>
    </lineage>
</organism>
<feature type="compositionally biased region" description="Basic residues" evidence="1">
    <location>
        <begin position="584"/>
        <end position="593"/>
    </location>
</feature>
<dbReference type="Proteomes" id="UP000481288">
    <property type="component" value="Unassembled WGS sequence"/>
</dbReference>
<evidence type="ECO:0008006" key="4">
    <source>
        <dbReference type="Google" id="ProtNLM"/>
    </source>
</evidence>
<feature type="compositionally biased region" description="Polar residues" evidence="1">
    <location>
        <begin position="525"/>
        <end position="579"/>
    </location>
</feature>
<feature type="region of interest" description="Disordered" evidence="1">
    <location>
        <begin position="382"/>
        <end position="629"/>
    </location>
</feature>
<evidence type="ECO:0000256" key="1">
    <source>
        <dbReference type="SAM" id="MobiDB-lite"/>
    </source>
</evidence>
<dbReference type="AlphaFoldDB" id="A0A7D8Z2J6"/>
<dbReference type="EMBL" id="QGMG01001139">
    <property type="protein sequence ID" value="TVY50439.1"/>
    <property type="molecule type" value="Genomic_DNA"/>
</dbReference>
<evidence type="ECO:0000313" key="3">
    <source>
        <dbReference type="Proteomes" id="UP000481288"/>
    </source>
</evidence>
<proteinExistence type="predicted"/>
<reference evidence="2 3" key="1">
    <citation type="submission" date="2018-05" db="EMBL/GenBank/DDBJ databases">
        <title>Whole genome sequencing for identification of molecular markers to develop diagnostic detection tools for the regulated plant pathogen Lachnellula willkommii.</title>
        <authorList>
            <person name="Giroux E."/>
            <person name="Bilodeau G."/>
        </authorList>
    </citation>
    <scope>NUCLEOTIDE SEQUENCE [LARGE SCALE GENOMIC DNA]</scope>
    <source>
        <strain evidence="2 3">CBS 625.97</strain>
    </source>
</reference>
<keyword evidence="3" id="KW-1185">Reference proteome</keyword>
<feature type="compositionally biased region" description="Polar residues" evidence="1">
    <location>
        <begin position="605"/>
        <end position="628"/>
    </location>
</feature>
<gene>
    <name evidence="2" type="ORF">LCER1_G008114</name>
</gene>
<name>A0A7D8Z2J6_9HELO</name>
<comment type="caution">
    <text evidence="2">The sequence shown here is derived from an EMBL/GenBank/DDBJ whole genome shotgun (WGS) entry which is preliminary data.</text>
</comment>
<feature type="region of interest" description="Disordered" evidence="1">
    <location>
        <begin position="284"/>
        <end position="310"/>
    </location>
</feature>
<feature type="compositionally biased region" description="Low complexity" evidence="1">
    <location>
        <begin position="439"/>
        <end position="453"/>
    </location>
</feature>